<dbReference type="AlphaFoldDB" id="A0A224XMB6"/>
<dbReference type="PANTHER" id="PTHR43142:SF1">
    <property type="entry name" value="CARBOXYLIC ESTER HYDROLASE"/>
    <property type="match status" value="1"/>
</dbReference>
<proteinExistence type="inferred from homology"/>
<sequence>MKEVVLQLAVFIILYTNYGNCETPLVKYNYGTVRGKSMTTFGGRSIAAFLGVPYASPPVGNNRFEPPKDAERFDGERDATEKVEDCLQYSQATYKTSSGIYGNEDCLYANIYTPKILKEGSSEKLLDVVVYIHGGVFMFTYAHYGPKYLLDQDIVLVTFNYRLGPLGFLSTEDDILPGNNGLKDQTKLLEWVNKNIKYFGGNPDSVTIAGTSAGSSSVHFHMISPLSKGLFHKAFSMSGTTLIPWAQAENAREKAERVAAELNCPTENSLEMKNCLKNVDGIKLVATSKKFMPWLYLPLAPFGPVIEVKHDQAFISESPINNIKKGHVNEVPWLVTMTSSEGLYPAADIAGDPSLMRHLEENKDELLPFLLDYNYTVTSEKIKEINSKIWNKYFYGEKAGSDVSNMLKMAGDRLFVEGIVKAAKLHAQYTKSPVYSYYFTYRGKNSISDTFSNSKIDFGASHGDDTSYVLQNKYLNPEETKSDIKMIKLLSQIWITFASTGKPQVGNITNWPLVCRKSSEGFYYVHIESPESVYVEYQNNLGHGQFWDSLEIGQVL</sequence>
<accession>A0A224XMB6</accession>
<keyword evidence="2" id="KW-0719">Serine esterase</keyword>
<dbReference type="CDD" id="cd00312">
    <property type="entry name" value="Esterase_lipase"/>
    <property type="match status" value="1"/>
</dbReference>
<dbReference type="PROSITE" id="PS00122">
    <property type="entry name" value="CARBOXYLESTERASE_B_1"/>
    <property type="match status" value="1"/>
</dbReference>
<dbReference type="InterPro" id="IPR029058">
    <property type="entry name" value="AB_hydrolase_fold"/>
</dbReference>
<keyword evidence="5" id="KW-0732">Signal</keyword>
<dbReference type="EC" id="3.1.1.-" evidence="5"/>
<dbReference type="GO" id="GO:0052689">
    <property type="term" value="F:carboxylic ester hydrolase activity"/>
    <property type="evidence" value="ECO:0007669"/>
    <property type="project" value="UniProtKB-KW"/>
</dbReference>
<evidence type="ECO:0000256" key="1">
    <source>
        <dbReference type="ARBA" id="ARBA00005964"/>
    </source>
</evidence>
<feature type="signal peptide" evidence="5">
    <location>
        <begin position="1"/>
        <end position="21"/>
    </location>
</feature>
<dbReference type="EMBL" id="GFTR01007143">
    <property type="protein sequence ID" value="JAW09283.1"/>
    <property type="molecule type" value="Transcribed_RNA"/>
</dbReference>
<evidence type="ECO:0000256" key="2">
    <source>
        <dbReference type="ARBA" id="ARBA00022487"/>
    </source>
</evidence>
<dbReference type="PANTHER" id="PTHR43142">
    <property type="entry name" value="CARBOXYLIC ESTER HYDROLASE"/>
    <property type="match status" value="1"/>
</dbReference>
<evidence type="ECO:0000256" key="3">
    <source>
        <dbReference type="ARBA" id="ARBA00022801"/>
    </source>
</evidence>
<keyword evidence="4" id="KW-0325">Glycoprotein</keyword>
<comment type="similarity">
    <text evidence="1 5">Belongs to the type-B carboxylesterase/lipase family.</text>
</comment>
<organism evidence="7">
    <name type="scientific">Panstrongylus lignarius</name>
    <dbReference type="NCBI Taxonomy" id="156445"/>
    <lineage>
        <taxon>Eukaryota</taxon>
        <taxon>Metazoa</taxon>
        <taxon>Ecdysozoa</taxon>
        <taxon>Arthropoda</taxon>
        <taxon>Hexapoda</taxon>
        <taxon>Insecta</taxon>
        <taxon>Pterygota</taxon>
        <taxon>Neoptera</taxon>
        <taxon>Paraneoptera</taxon>
        <taxon>Hemiptera</taxon>
        <taxon>Heteroptera</taxon>
        <taxon>Panheteroptera</taxon>
        <taxon>Cimicomorpha</taxon>
        <taxon>Reduviidae</taxon>
        <taxon>Triatominae</taxon>
        <taxon>Panstrongylus</taxon>
    </lineage>
</organism>
<dbReference type="Gene3D" id="3.40.50.1820">
    <property type="entry name" value="alpha/beta hydrolase"/>
    <property type="match status" value="1"/>
</dbReference>
<dbReference type="InterPro" id="IPR019826">
    <property type="entry name" value="Carboxylesterase_B_AS"/>
</dbReference>
<dbReference type="InterPro" id="IPR002018">
    <property type="entry name" value="CarbesteraseB"/>
</dbReference>
<protein>
    <recommendedName>
        <fullName evidence="5">Carboxylic ester hydrolase</fullName>
        <ecNumber evidence="5">3.1.1.-</ecNumber>
    </recommendedName>
</protein>
<reference evidence="7" key="1">
    <citation type="journal article" date="2018" name="PLoS Negl. Trop. Dis.">
        <title>An insight into the salivary gland and fat body transcriptome of Panstrongylus lignarius (Hemiptera: Heteroptera), the main vector of Chagas disease in Peru.</title>
        <authorList>
            <person name="Nevoa J.C."/>
            <person name="Mendes M.T."/>
            <person name="da Silva M.V."/>
            <person name="Soares S.C."/>
            <person name="Oliveira C.J.F."/>
            <person name="Ribeiro J.M.C."/>
        </authorList>
    </citation>
    <scope>NUCLEOTIDE SEQUENCE</scope>
</reference>
<evidence type="ECO:0000256" key="5">
    <source>
        <dbReference type="RuleBase" id="RU361235"/>
    </source>
</evidence>
<keyword evidence="3 5" id="KW-0378">Hydrolase</keyword>
<evidence type="ECO:0000313" key="7">
    <source>
        <dbReference type="EMBL" id="JAW09283.1"/>
    </source>
</evidence>
<feature type="chain" id="PRO_5011827175" description="Carboxylic ester hydrolase" evidence="5">
    <location>
        <begin position="22"/>
        <end position="556"/>
    </location>
</feature>
<dbReference type="Pfam" id="PF00135">
    <property type="entry name" value="COesterase"/>
    <property type="match status" value="1"/>
</dbReference>
<feature type="domain" description="Carboxylesterase type B" evidence="6">
    <location>
        <begin position="23"/>
        <end position="533"/>
    </location>
</feature>
<name>A0A224XMB6_9HEMI</name>
<dbReference type="SUPFAM" id="SSF53474">
    <property type="entry name" value="alpha/beta-Hydrolases"/>
    <property type="match status" value="1"/>
</dbReference>
<evidence type="ECO:0000256" key="4">
    <source>
        <dbReference type="ARBA" id="ARBA00023180"/>
    </source>
</evidence>
<evidence type="ECO:0000259" key="6">
    <source>
        <dbReference type="Pfam" id="PF00135"/>
    </source>
</evidence>